<evidence type="ECO:0000256" key="1">
    <source>
        <dbReference type="SAM" id="MobiDB-lite"/>
    </source>
</evidence>
<dbReference type="AlphaFoldDB" id="A0A1J4MW17"/>
<dbReference type="RefSeq" id="WP_045547860.1">
    <property type="nucleotide sequence ID" value="NZ_JZDQ02000073.1"/>
</dbReference>
<evidence type="ECO:0000313" key="3">
    <source>
        <dbReference type="Proteomes" id="UP000033772"/>
    </source>
</evidence>
<name>A0A1J4MW17_9ACTN</name>
<protein>
    <submittedName>
        <fullName evidence="2">Uncharacterized protein</fullName>
    </submittedName>
</protein>
<feature type="compositionally biased region" description="Basic and acidic residues" evidence="1">
    <location>
        <begin position="162"/>
        <end position="172"/>
    </location>
</feature>
<evidence type="ECO:0000313" key="2">
    <source>
        <dbReference type="EMBL" id="OIJ23565.1"/>
    </source>
</evidence>
<keyword evidence="3" id="KW-1185">Reference proteome</keyword>
<feature type="region of interest" description="Disordered" evidence="1">
    <location>
        <begin position="108"/>
        <end position="172"/>
    </location>
</feature>
<dbReference type="EMBL" id="JZDQ02000073">
    <property type="protein sequence ID" value="OIJ23565.1"/>
    <property type="molecule type" value="Genomic_DNA"/>
</dbReference>
<dbReference type="Proteomes" id="UP000033772">
    <property type="component" value="Unassembled WGS sequence"/>
</dbReference>
<sequence>MGEPTLQTDIERLYTAGKELMPDAADRLSKLAGDVSGQLETLNKQAALAGDPAILCTMLGVGNDVYDILRQGVISLNNAAAAMIKTADDYRRTDQAARDDFNRLKKNLQTEPQPRAAEVPPWLAKLEGDGAGTGDESTPSTPDPDAPSVDAEQREENEENSEFEHERQKRRG</sequence>
<comment type="caution">
    <text evidence="2">The sequence shown here is derived from an EMBL/GenBank/DDBJ whole genome shotgun (WGS) entry which is preliminary data.</text>
</comment>
<dbReference type="OrthoDB" id="3783624at2"/>
<proteinExistence type="predicted"/>
<gene>
    <name evidence="2" type="ORF">UG56_027295</name>
</gene>
<dbReference type="STRING" id="1844.UG56_027295"/>
<reference evidence="2" key="1">
    <citation type="submission" date="2016-10" db="EMBL/GenBank/DDBJ databases">
        <title>Draft Genome Sequence of Nocardioides luteus Strain BAFB, an Alkane-Degrading Bacterium Isolated from JP-7 Polluted Soil.</title>
        <authorList>
            <person name="Brown L."/>
            <person name="Ruiz O.N."/>
            <person name="Gunasekera T."/>
        </authorList>
    </citation>
    <scope>NUCLEOTIDE SEQUENCE [LARGE SCALE GENOMIC DNA]</scope>
    <source>
        <strain evidence="2">BAFB</strain>
    </source>
</reference>
<accession>A0A1J4MW17</accession>
<organism evidence="2 3">
    <name type="scientific">Nocardioides luteus</name>
    <dbReference type="NCBI Taxonomy" id="1844"/>
    <lineage>
        <taxon>Bacteria</taxon>
        <taxon>Bacillati</taxon>
        <taxon>Actinomycetota</taxon>
        <taxon>Actinomycetes</taxon>
        <taxon>Propionibacteriales</taxon>
        <taxon>Nocardioidaceae</taxon>
        <taxon>Nocardioides</taxon>
    </lineage>
</organism>